<dbReference type="Pfam" id="PF03780">
    <property type="entry name" value="Asp23"/>
    <property type="match status" value="1"/>
</dbReference>
<name>A0AA41WB28_9BACT</name>
<feature type="region of interest" description="Disordered" evidence="2">
    <location>
        <begin position="1"/>
        <end position="21"/>
    </location>
</feature>
<accession>A0AA41WB28</accession>
<evidence type="ECO:0000313" key="3">
    <source>
        <dbReference type="EMBL" id="MCM8749674.1"/>
    </source>
</evidence>
<keyword evidence="4" id="KW-1185">Reference proteome</keyword>
<dbReference type="RefSeq" id="WP_284057458.1">
    <property type="nucleotide sequence ID" value="NZ_JAMSLR010000007.1"/>
</dbReference>
<dbReference type="AlphaFoldDB" id="A0AA41WB28"/>
<dbReference type="EMBL" id="JAMSLR010000007">
    <property type="protein sequence ID" value="MCM8749674.1"/>
    <property type="molecule type" value="Genomic_DNA"/>
</dbReference>
<evidence type="ECO:0000256" key="2">
    <source>
        <dbReference type="SAM" id="MobiDB-lite"/>
    </source>
</evidence>
<dbReference type="PANTHER" id="PTHR34297">
    <property type="entry name" value="HYPOTHETICAL CYTOSOLIC PROTEIN-RELATED"/>
    <property type="match status" value="1"/>
</dbReference>
<protein>
    <submittedName>
        <fullName evidence="3">Asp23/Gls24 family envelope stress response protein</fullName>
    </submittedName>
</protein>
<evidence type="ECO:0000256" key="1">
    <source>
        <dbReference type="ARBA" id="ARBA00005721"/>
    </source>
</evidence>
<evidence type="ECO:0000313" key="4">
    <source>
        <dbReference type="Proteomes" id="UP001165306"/>
    </source>
</evidence>
<reference evidence="3" key="1">
    <citation type="submission" date="2022-06" db="EMBL/GenBank/DDBJ databases">
        <title>CFH 74404 Thermomicrobiaceae sp.</title>
        <authorList>
            <person name="Ming H."/>
            <person name="Li W.-J."/>
            <person name="Zhao Z."/>
        </authorList>
    </citation>
    <scope>NUCLEOTIDE SEQUENCE</scope>
    <source>
        <strain evidence="3">CFH 74404</strain>
    </source>
</reference>
<dbReference type="InterPro" id="IPR005531">
    <property type="entry name" value="Asp23"/>
</dbReference>
<comment type="similarity">
    <text evidence="1">Belongs to the asp23 family.</text>
</comment>
<sequence length="154" mass="16420">MAETRQNVAETRPQETAPARATDLVTEHGRTTIADDVVAKIAAIAAREVPGVHELVSQGVGGTLSGLTQRVAGGGGDNIGTQGVSVEVGQREAAVDLRMIVDYGVSIPQVADAVRRNIRNRVNSMTGLTVREVNIDVTDLYFAQQQQQTDTRVQ</sequence>
<dbReference type="PANTHER" id="PTHR34297:SF3">
    <property type="entry name" value="ALKALINE SHOCK PROTEIN 23"/>
    <property type="match status" value="1"/>
</dbReference>
<comment type="caution">
    <text evidence="3">The sequence shown here is derived from an EMBL/GenBank/DDBJ whole genome shotgun (WGS) entry which is preliminary data.</text>
</comment>
<dbReference type="Proteomes" id="UP001165306">
    <property type="component" value="Unassembled WGS sequence"/>
</dbReference>
<gene>
    <name evidence="3" type="ORF">NET02_10980</name>
</gene>
<proteinExistence type="inferred from homology"/>
<organism evidence="3 4">
    <name type="scientific">Thermalbibacter longus</name>
    <dbReference type="NCBI Taxonomy" id="2951981"/>
    <lineage>
        <taxon>Bacteria</taxon>
        <taxon>Pseudomonadati</taxon>
        <taxon>Thermomicrobiota</taxon>
        <taxon>Thermomicrobia</taxon>
        <taxon>Thermomicrobiales</taxon>
        <taxon>Thermomicrobiaceae</taxon>
        <taxon>Thermalbibacter</taxon>
    </lineage>
</organism>